<dbReference type="RefSeq" id="WP_201637254.1">
    <property type="nucleotide sequence ID" value="NZ_JAEQNB010000005.1"/>
</dbReference>
<accession>A0ABS1JDN5</accession>
<organism evidence="7 8">
    <name type="scientific">Tumebacillus amylolyticus</name>
    <dbReference type="NCBI Taxonomy" id="2801339"/>
    <lineage>
        <taxon>Bacteria</taxon>
        <taxon>Bacillati</taxon>
        <taxon>Bacillota</taxon>
        <taxon>Bacilli</taxon>
        <taxon>Bacillales</taxon>
        <taxon>Alicyclobacillaceae</taxon>
        <taxon>Tumebacillus</taxon>
    </lineage>
</organism>
<gene>
    <name evidence="7" type="primary">uvsE</name>
    <name evidence="7" type="ORF">JJB07_17495</name>
</gene>
<keyword evidence="3" id="KW-0227">DNA damage</keyword>
<evidence type="ECO:0000256" key="4">
    <source>
        <dbReference type="ARBA" id="ARBA00022769"/>
    </source>
</evidence>
<dbReference type="PANTHER" id="PTHR31290:SF5">
    <property type="entry name" value="UV-DAMAGE ENDONUCLEASE"/>
    <property type="match status" value="1"/>
</dbReference>
<keyword evidence="6" id="KW-0234">DNA repair</keyword>
<keyword evidence="1" id="KW-0540">Nuclease</keyword>
<dbReference type="Pfam" id="PF03851">
    <property type="entry name" value="UvdE"/>
    <property type="match status" value="1"/>
</dbReference>
<dbReference type="SUPFAM" id="SSF51658">
    <property type="entry name" value="Xylose isomerase-like"/>
    <property type="match status" value="1"/>
</dbReference>
<keyword evidence="5" id="KW-0378">Hydrolase</keyword>
<keyword evidence="4" id="KW-0228">DNA excision</keyword>
<dbReference type="NCBIfam" id="TIGR00629">
    <property type="entry name" value="uvde"/>
    <property type="match status" value="1"/>
</dbReference>
<dbReference type="InterPro" id="IPR004601">
    <property type="entry name" value="UvdE"/>
</dbReference>
<evidence type="ECO:0000313" key="8">
    <source>
        <dbReference type="Proteomes" id="UP000602284"/>
    </source>
</evidence>
<dbReference type="InterPro" id="IPR036237">
    <property type="entry name" value="Xyl_isomerase-like_sf"/>
</dbReference>
<reference evidence="7 8" key="1">
    <citation type="submission" date="2021-01" db="EMBL/GenBank/DDBJ databases">
        <title>Tumebacillus sp. strain ITR2 16S ribosomal RNA gene Genome sequencing and assembly.</title>
        <authorList>
            <person name="Kang M."/>
        </authorList>
    </citation>
    <scope>NUCLEOTIDE SEQUENCE [LARGE SCALE GENOMIC DNA]</scope>
    <source>
        <strain evidence="7 8">ITR2</strain>
    </source>
</reference>
<dbReference type="Proteomes" id="UP000602284">
    <property type="component" value="Unassembled WGS sequence"/>
</dbReference>
<keyword evidence="8" id="KW-1185">Reference proteome</keyword>
<evidence type="ECO:0000256" key="3">
    <source>
        <dbReference type="ARBA" id="ARBA00022763"/>
    </source>
</evidence>
<keyword evidence="2 7" id="KW-0255">Endonuclease</keyword>
<dbReference type="EMBL" id="JAEQNB010000005">
    <property type="protein sequence ID" value="MBL0388403.1"/>
    <property type="molecule type" value="Genomic_DNA"/>
</dbReference>
<dbReference type="Gene3D" id="3.20.20.150">
    <property type="entry name" value="Divalent-metal-dependent TIM barrel enzymes"/>
    <property type="match status" value="1"/>
</dbReference>
<protein>
    <submittedName>
        <fullName evidence="7">UV DNA damage repair endonuclease UvsE</fullName>
    </submittedName>
</protein>
<dbReference type="GO" id="GO:0004519">
    <property type="term" value="F:endonuclease activity"/>
    <property type="evidence" value="ECO:0007669"/>
    <property type="project" value="UniProtKB-KW"/>
</dbReference>
<sequence>MKLRVGFVAMSVNLKNATPSSTMTVTNFNKIIDREAGLRKLTNIAAKNLQNTLRILRHAHAHDIHLYRFTSKLIPMLGHELTEGWNFWSKLGPEFEEVGKFVRDTGMRVSFHPDHYTILNSKSDEVVANSILDMERHVKMFELMGLDERAKLVMHVGGSFKDKADSLQRFEENWASVPDHVKRRVTLENDDKTYTALETLELCERLGIPMVLDIHHHRCNPGDEELRDLVPRVFATWEPTGLVPKIHVSSPKSEEDPRHHADYIDIQDLVPFLDLVHEIDNQDFDIMVEAKQKDDSAFRLAADLAQVEGMKKIDGGTFEYK</sequence>
<name>A0ABS1JDN5_9BACL</name>
<evidence type="ECO:0000256" key="5">
    <source>
        <dbReference type="ARBA" id="ARBA00022801"/>
    </source>
</evidence>
<evidence type="ECO:0000256" key="1">
    <source>
        <dbReference type="ARBA" id="ARBA00022722"/>
    </source>
</evidence>
<evidence type="ECO:0000256" key="2">
    <source>
        <dbReference type="ARBA" id="ARBA00022759"/>
    </source>
</evidence>
<dbReference type="PANTHER" id="PTHR31290">
    <property type="entry name" value="UV-DAMAGE ENDONUCLEASE"/>
    <property type="match status" value="1"/>
</dbReference>
<proteinExistence type="predicted"/>
<evidence type="ECO:0000313" key="7">
    <source>
        <dbReference type="EMBL" id="MBL0388403.1"/>
    </source>
</evidence>
<comment type="caution">
    <text evidence="7">The sequence shown here is derived from an EMBL/GenBank/DDBJ whole genome shotgun (WGS) entry which is preliminary data.</text>
</comment>
<evidence type="ECO:0000256" key="6">
    <source>
        <dbReference type="ARBA" id="ARBA00023204"/>
    </source>
</evidence>